<organism evidence="1 2">
    <name type="scientific">Agreia bicolorata</name>
    <dbReference type="NCBI Taxonomy" id="110935"/>
    <lineage>
        <taxon>Bacteria</taxon>
        <taxon>Bacillati</taxon>
        <taxon>Actinomycetota</taxon>
        <taxon>Actinomycetes</taxon>
        <taxon>Micrococcales</taxon>
        <taxon>Microbacteriaceae</taxon>
        <taxon>Agreia</taxon>
    </lineage>
</organism>
<evidence type="ECO:0000313" key="1">
    <source>
        <dbReference type="EMBL" id="SKB03064.1"/>
    </source>
</evidence>
<proteinExistence type="predicted"/>
<protein>
    <recommendedName>
        <fullName evidence="3">Pilus assembly protein CpaE</fullName>
    </recommendedName>
</protein>
<evidence type="ECO:0008006" key="3">
    <source>
        <dbReference type="Google" id="ProtNLM"/>
    </source>
</evidence>
<dbReference type="EMBL" id="FUYG01000014">
    <property type="protein sequence ID" value="SKB03064.1"/>
    <property type="molecule type" value="Genomic_DNA"/>
</dbReference>
<name>A0A1T4YMK5_9MICO</name>
<dbReference type="RefSeq" id="WP_425319255.1">
    <property type="nucleotide sequence ID" value="NZ_FUYG01000014.1"/>
</dbReference>
<gene>
    <name evidence="1" type="ORF">SAMN06295879_3646</name>
</gene>
<sequence>MITVELARSLRDAGLVWKPASGDRFSIDTPAFDPEALDAEVFTVSDMTIEAQHYPTGTILGFNGTTEWALDSVELHEALWLPREDQPRDAPRCFPVTRAAGDLGGLGTRVSCRHRLSWHAVEPHGRRPGRRLRAGRAHASGGIQCLGLKGVDAGQHDPRN</sequence>
<reference evidence="2" key="1">
    <citation type="submission" date="2017-02" db="EMBL/GenBank/DDBJ databases">
        <authorList>
            <person name="Varghese N."/>
            <person name="Submissions S."/>
        </authorList>
    </citation>
    <scope>NUCLEOTIDE SEQUENCE [LARGE SCALE GENOMIC DNA]</scope>
    <source>
        <strain evidence="2">VKM Ac-2052</strain>
    </source>
</reference>
<accession>A0A1T4YMK5</accession>
<evidence type="ECO:0000313" key="2">
    <source>
        <dbReference type="Proteomes" id="UP000189735"/>
    </source>
</evidence>
<dbReference type="Proteomes" id="UP000189735">
    <property type="component" value="Unassembled WGS sequence"/>
</dbReference>
<dbReference type="AlphaFoldDB" id="A0A1T4YMK5"/>